<reference evidence="4 5" key="1">
    <citation type="journal article" date="2014" name="ISME J.">
        <title>Adaptation of an abundant Roseobacter RCA organism to pelagic systems revealed by genomic and transcriptomic analyses.</title>
        <authorList>
            <person name="Voget S."/>
            <person name="Wemheuer B."/>
            <person name="Brinkhoff T."/>
            <person name="Vollmers J."/>
            <person name="Dietrich S."/>
            <person name="Giebel H.A."/>
            <person name="Beardsley C."/>
            <person name="Sardemann C."/>
            <person name="Bakenhus I."/>
            <person name="Billerbeck S."/>
            <person name="Daniel R."/>
            <person name="Simon M."/>
        </authorList>
    </citation>
    <scope>NUCLEOTIDE SEQUENCE [LARGE SCALE GENOMIC DNA]</scope>
    <source>
        <strain evidence="4 5">RCA23</strain>
    </source>
</reference>
<feature type="compositionally biased region" description="Basic and acidic residues" evidence="2">
    <location>
        <begin position="261"/>
        <end position="270"/>
    </location>
</feature>
<dbReference type="AlphaFoldDB" id="A0AAN0VHP3"/>
<keyword evidence="3" id="KW-1133">Transmembrane helix</keyword>
<dbReference type="Proteomes" id="UP000028680">
    <property type="component" value="Chromosome"/>
</dbReference>
<keyword evidence="3" id="KW-0472">Membrane</keyword>
<keyword evidence="5" id="KW-1185">Reference proteome</keyword>
<feature type="transmembrane region" description="Helical" evidence="3">
    <location>
        <begin position="52"/>
        <end position="73"/>
    </location>
</feature>
<feature type="region of interest" description="Disordered" evidence="2">
    <location>
        <begin position="232"/>
        <end position="270"/>
    </location>
</feature>
<evidence type="ECO:0000256" key="1">
    <source>
        <dbReference type="SAM" id="Coils"/>
    </source>
</evidence>
<sequence length="270" mass="29027">MSSNIKSVEDSIKIALDAADVATNVTDEFARITKDYSAVESEVKKIYRSATIVFVSSVAASLIAVVVASMMYYRTMESMETANNTSLEALVIFAENVDKLAASTTALDEAMQEQEKLMTATEDANEALARIEAQQEVYATVTQDGLSDMTETNLASVSQFSSSVLDKIDSDLANHSESITVAIAQLELAQAQLIEAFAAQETANSGPQTPMAEVTTKIEAILMLQREISAKITAANSPPTRTRTAPKAKSKSKSKTVTPRPKVDDPISFP</sequence>
<proteinExistence type="predicted"/>
<protein>
    <submittedName>
        <fullName evidence="4">Uncharacterized protein</fullName>
    </submittedName>
</protein>
<evidence type="ECO:0000313" key="5">
    <source>
        <dbReference type="Proteomes" id="UP000028680"/>
    </source>
</evidence>
<feature type="coiled-coil region" evidence="1">
    <location>
        <begin position="107"/>
        <end position="137"/>
    </location>
</feature>
<dbReference type="EMBL" id="CP003984">
    <property type="protein sequence ID" value="AII86320.1"/>
    <property type="molecule type" value="Genomic_DNA"/>
</dbReference>
<keyword evidence="3" id="KW-0812">Transmembrane</keyword>
<accession>A0AAN0VHP3</accession>
<dbReference type="RefSeq" id="WP_052377017.1">
    <property type="nucleotide sequence ID" value="NZ_CP003984.1"/>
</dbReference>
<dbReference type="KEGG" id="ptp:RCA23_c07640"/>
<evidence type="ECO:0000313" key="4">
    <source>
        <dbReference type="EMBL" id="AII86320.1"/>
    </source>
</evidence>
<evidence type="ECO:0000256" key="2">
    <source>
        <dbReference type="SAM" id="MobiDB-lite"/>
    </source>
</evidence>
<gene>
    <name evidence="4" type="ORF">RCA23_c07640</name>
</gene>
<evidence type="ECO:0000256" key="3">
    <source>
        <dbReference type="SAM" id="Phobius"/>
    </source>
</evidence>
<keyword evidence="1" id="KW-0175">Coiled coil</keyword>
<feature type="compositionally biased region" description="Basic residues" evidence="2">
    <location>
        <begin position="244"/>
        <end position="254"/>
    </location>
</feature>
<name>A0AAN0VHP3_9RHOB</name>
<organism evidence="4 5">
    <name type="scientific">Planktomarina temperata RCA23</name>
    <dbReference type="NCBI Taxonomy" id="666509"/>
    <lineage>
        <taxon>Bacteria</taxon>
        <taxon>Pseudomonadati</taxon>
        <taxon>Pseudomonadota</taxon>
        <taxon>Alphaproteobacteria</taxon>
        <taxon>Rhodobacterales</taxon>
        <taxon>Paracoccaceae</taxon>
        <taxon>Planktomarina</taxon>
    </lineage>
</organism>